<dbReference type="RefSeq" id="WP_316789993.1">
    <property type="nucleotide sequence ID" value="NZ_CP053540.1"/>
</dbReference>
<feature type="transmembrane region" description="Helical" evidence="1">
    <location>
        <begin position="202"/>
        <end position="220"/>
    </location>
</feature>
<feature type="transmembrane region" description="Helical" evidence="1">
    <location>
        <begin position="173"/>
        <end position="190"/>
    </location>
</feature>
<keyword evidence="1" id="KW-0812">Transmembrane</keyword>
<dbReference type="InterPro" id="IPR038762">
    <property type="entry name" value="ABM_predict"/>
</dbReference>
<proteinExistence type="predicted"/>
<dbReference type="KEGG" id="tog:HNI00_01270"/>
<keyword evidence="1" id="KW-1133">Transmembrane helix</keyword>
<dbReference type="PANTHER" id="PTHR40057">
    <property type="entry name" value="SLR1162 PROTEIN"/>
    <property type="match status" value="1"/>
</dbReference>
<organism evidence="2">
    <name type="scientific">Thermoleptolyngbya oregonensis NK1-22</name>
    <dbReference type="NCBI Taxonomy" id="2547457"/>
    <lineage>
        <taxon>Bacteria</taxon>
        <taxon>Bacillati</taxon>
        <taxon>Cyanobacteriota</taxon>
        <taxon>Cyanophyceae</taxon>
        <taxon>Oculatellales</taxon>
        <taxon>Oculatellaceae</taxon>
        <taxon>Thermoleptolyngbya</taxon>
    </lineage>
</organism>
<dbReference type="EMBL" id="CP053540">
    <property type="protein sequence ID" value="WOB41954.1"/>
    <property type="molecule type" value="Genomic_DNA"/>
</dbReference>
<protein>
    <recommendedName>
        <fullName evidence="3">Antibiotic biosynthesis monooxygenase</fullName>
    </recommendedName>
</protein>
<dbReference type="Gene3D" id="3.30.70.100">
    <property type="match status" value="1"/>
</dbReference>
<accession>A0AA96Y2E3</accession>
<sequence>MSDLQADPVFYSSVMIEHIVPRSKELPFRRWHAELLHRAQQFPGYIRTDLCPPLVCRDGVVKWYSVMHFDTPEHLNEWVQSSDRKELVIAGQGFLQEYRFKSFTTGLEGWFSQASGTERPALGPAPWKQVLSVVMGLYPTVMIQSLVFGALGIMQDWPPGSAMLVNNLITSSILTWGVMPLVSRLLAFWLEPPYRRSPTRVNLQGAVLVGVALLLMMTVFNHVELGTQSGHVELGT</sequence>
<dbReference type="InterPro" id="IPR011008">
    <property type="entry name" value="Dimeric_a/b-barrel"/>
</dbReference>
<evidence type="ECO:0000256" key="1">
    <source>
        <dbReference type="SAM" id="Phobius"/>
    </source>
</evidence>
<evidence type="ECO:0008006" key="3">
    <source>
        <dbReference type="Google" id="ProtNLM"/>
    </source>
</evidence>
<dbReference type="PANTHER" id="PTHR40057:SF1">
    <property type="entry name" value="SLR1162 PROTEIN"/>
    <property type="match status" value="1"/>
</dbReference>
<dbReference type="SUPFAM" id="SSF54909">
    <property type="entry name" value="Dimeric alpha+beta barrel"/>
    <property type="match status" value="1"/>
</dbReference>
<keyword evidence="1" id="KW-0472">Membrane</keyword>
<gene>
    <name evidence="2" type="ORF">HNI00_01270</name>
</gene>
<dbReference type="AlphaFoldDB" id="A0AA96Y2E3"/>
<feature type="transmembrane region" description="Helical" evidence="1">
    <location>
        <begin position="130"/>
        <end position="153"/>
    </location>
</feature>
<name>A0AA96Y2E3_9CYAN</name>
<evidence type="ECO:0000313" key="2">
    <source>
        <dbReference type="EMBL" id="WOB41954.1"/>
    </source>
</evidence>
<reference evidence="2" key="1">
    <citation type="submission" date="2020-05" db="EMBL/GenBank/DDBJ databases">
        <authorList>
            <person name="Zhu T."/>
            <person name="Keshari N."/>
            <person name="Lu X."/>
        </authorList>
    </citation>
    <scope>NUCLEOTIDE SEQUENCE</scope>
    <source>
        <strain evidence="2">NK1-22</strain>
    </source>
</reference>